<keyword evidence="2" id="KW-1185">Reference proteome</keyword>
<comment type="caution">
    <text evidence="1">The sequence shown here is derived from an EMBL/GenBank/DDBJ whole genome shotgun (WGS) entry which is preliminary data.</text>
</comment>
<accession>A0ABV5BTA7</accession>
<evidence type="ECO:0000313" key="2">
    <source>
        <dbReference type="Proteomes" id="UP001580391"/>
    </source>
</evidence>
<dbReference type="EMBL" id="JBHILJ010000019">
    <property type="protein sequence ID" value="MFB5738572.1"/>
    <property type="molecule type" value="Genomic_DNA"/>
</dbReference>
<gene>
    <name evidence="1" type="ORF">ACE5IX_18800</name>
</gene>
<dbReference type="NCBIfam" id="NF047527">
    <property type="entry name" value="LIC_12337_fam"/>
    <property type="match status" value="1"/>
</dbReference>
<dbReference type="Proteomes" id="UP001580391">
    <property type="component" value="Unassembled WGS sequence"/>
</dbReference>
<proteinExistence type="predicted"/>
<reference evidence="1 2" key="1">
    <citation type="submission" date="2024-09" db="EMBL/GenBank/DDBJ databases">
        <title>Taxonomic and Genotyping Characterization of Leptospira Strains isolated from Multiple Sources in Colombia highlights the importance of intermediate species.</title>
        <authorList>
            <person name="Torres Higuera L."/>
            <person name="Rojas Tapias D."/>
            <person name="Jimenez Velasquez S."/>
            <person name="Renjifo Ibanez C."/>
        </authorList>
    </citation>
    <scope>NUCLEOTIDE SEQUENCE [LARGE SCALE GENOMIC DNA]</scope>
    <source>
        <strain evidence="1 2">Lep080</strain>
    </source>
</reference>
<name>A0ABV5BTA7_9LEPT</name>
<evidence type="ECO:0000313" key="1">
    <source>
        <dbReference type="EMBL" id="MFB5738572.1"/>
    </source>
</evidence>
<dbReference type="RefSeq" id="WP_375517744.1">
    <property type="nucleotide sequence ID" value="NZ_JBHILI010000002.1"/>
</dbReference>
<organism evidence="1 2">
    <name type="scientific">Leptospira wolffii</name>
    <dbReference type="NCBI Taxonomy" id="409998"/>
    <lineage>
        <taxon>Bacteria</taxon>
        <taxon>Pseudomonadati</taxon>
        <taxon>Spirochaetota</taxon>
        <taxon>Spirochaetia</taxon>
        <taxon>Leptospirales</taxon>
        <taxon>Leptospiraceae</taxon>
        <taxon>Leptospira</taxon>
    </lineage>
</organism>
<sequence length="392" mass="42080">MKKIFTLGFAKKAVLVLFVFFGVSLGFKLDFGKKNSTNPLPIHLNISHLQPLHASADNWGFVRGSATWARGNSLFMDDLIFNIQQVFPVGSTVDITAPLVSNGQTFTARIILNTPASIPAITPTTIQIGRTVQYPNYFGLKDASNNMALQFYFTDNPRTDSRGAVGYYRLDRLNPTEFPGASAIIETYVTDPTVTGVSDPLFIQTYSWSGPLGSSSFSQAVKAGRVILEEMDNGDVFCFKTVVKVSGTYDYASGTDGAGNGLCPAVSSSEYYKLAYSQNLTGALTVTAKSGWEDNAVSNNATICGLLNINYGLFNVNGFVVDGVSSGTITSNYPDYIAASRVDGLYARIGSLGKSGGDGTTTSPQYSVWDDTQKGTIDNVEGWLTTFPAAPL</sequence>
<protein>
    <submittedName>
        <fullName evidence="1">Uncharacterized protein</fullName>
    </submittedName>
</protein>